<comment type="similarity">
    <text evidence="2">Belongs to the bacterial solute-binding protein SsuA/TauA family.</text>
</comment>
<evidence type="ECO:0000313" key="6">
    <source>
        <dbReference type="Proteomes" id="UP001597468"/>
    </source>
</evidence>
<dbReference type="Proteomes" id="UP001597468">
    <property type="component" value="Unassembled WGS sequence"/>
</dbReference>
<dbReference type="PANTHER" id="PTHR30024">
    <property type="entry name" value="ALIPHATIC SULFONATES-BINDING PROTEIN-RELATED"/>
    <property type="match status" value="1"/>
</dbReference>
<dbReference type="PANTHER" id="PTHR30024:SF47">
    <property type="entry name" value="TAURINE-BINDING PERIPLASMIC PROTEIN"/>
    <property type="match status" value="1"/>
</dbReference>
<evidence type="ECO:0000256" key="1">
    <source>
        <dbReference type="ARBA" id="ARBA00004418"/>
    </source>
</evidence>
<proteinExistence type="inferred from homology"/>
<comment type="caution">
    <text evidence="5">The sequence shown here is derived from an EMBL/GenBank/DDBJ whole genome shotgun (WGS) entry which is preliminary data.</text>
</comment>
<keyword evidence="3" id="KW-0732">Signal</keyword>
<dbReference type="RefSeq" id="WP_380752982.1">
    <property type="nucleotide sequence ID" value="NZ_JBHULT010000010.1"/>
</dbReference>
<evidence type="ECO:0000256" key="3">
    <source>
        <dbReference type="ARBA" id="ARBA00022729"/>
    </source>
</evidence>
<evidence type="ECO:0000259" key="4">
    <source>
        <dbReference type="Pfam" id="PF22384"/>
    </source>
</evidence>
<dbReference type="SUPFAM" id="SSF53850">
    <property type="entry name" value="Periplasmic binding protein-like II"/>
    <property type="match status" value="1"/>
</dbReference>
<sequence length="284" mass="32009">MKTVKVGGVPEHFNLPWHLCIDDGTFDKEGVNVVWRDFPDGTGAMTMALRRKEIDAAVILTEGIVKDILYGNRVKIVQEYIASPLIWGIHVAAGSSFRNLEDLRHQKVAISRLGSGSHLMAYVNARNLGWDPHELEFEIVGDIDGAVAALKSGKAGYFMWEHFTTKPLVDNGIFRRLGDCPTPWSCFVIAVREEFLEQESAAVQNMLKTLNGVTRRFKSIPGIQSALAKKYSQEPEDIKQWLEITSWSQKQISVTELEKVQDQLLELGLIKEKRENAVFLNNEL</sequence>
<accession>A0ABW5IYK4</accession>
<reference evidence="6" key="1">
    <citation type="journal article" date="2019" name="Int. J. Syst. Evol. Microbiol.">
        <title>The Global Catalogue of Microorganisms (GCM) 10K type strain sequencing project: providing services to taxonomists for standard genome sequencing and annotation.</title>
        <authorList>
            <consortium name="The Broad Institute Genomics Platform"/>
            <consortium name="The Broad Institute Genome Sequencing Center for Infectious Disease"/>
            <person name="Wu L."/>
            <person name="Ma J."/>
        </authorList>
    </citation>
    <scope>NUCLEOTIDE SEQUENCE [LARGE SCALE GENOMIC DNA]</scope>
    <source>
        <strain evidence="6">KCTC 42585</strain>
    </source>
</reference>
<evidence type="ECO:0000256" key="2">
    <source>
        <dbReference type="ARBA" id="ARBA00010742"/>
    </source>
</evidence>
<dbReference type="EMBL" id="JBHULT010000010">
    <property type="protein sequence ID" value="MFD2518593.1"/>
    <property type="molecule type" value="Genomic_DNA"/>
</dbReference>
<comment type="subcellular location">
    <subcellularLocation>
        <location evidence="1">Periplasm</location>
    </subcellularLocation>
</comment>
<dbReference type="InterPro" id="IPR054364">
    <property type="entry name" value="Ca3427-like_PBP2"/>
</dbReference>
<feature type="domain" description="Ca3427-like PBP 2" evidence="4">
    <location>
        <begin position="92"/>
        <end position="179"/>
    </location>
</feature>
<gene>
    <name evidence="5" type="ORF">ACFSTG_11855</name>
</gene>
<dbReference type="Gene3D" id="3.40.190.10">
    <property type="entry name" value="Periplasmic binding protein-like II"/>
    <property type="match status" value="2"/>
</dbReference>
<dbReference type="Pfam" id="PF22384">
    <property type="entry name" value="PBP2_Ca3427_like"/>
    <property type="match status" value="1"/>
</dbReference>
<dbReference type="CDD" id="cd13637">
    <property type="entry name" value="PBP2_Ca3427_like"/>
    <property type="match status" value="1"/>
</dbReference>
<protein>
    <submittedName>
        <fullName evidence="5">Substrate-binding domain-containing protein</fullName>
    </submittedName>
</protein>
<evidence type="ECO:0000313" key="5">
    <source>
        <dbReference type="EMBL" id="MFD2518593.1"/>
    </source>
</evidence>
<organism evidence="5 6">
    <name type="scientific">Salinimicrobium flavum</name>
    <dbReference type="NCBI Taxonomy" id="1737065"/>
    <lineage>
        <taxon>Bacteria</taxon>
        <taxon>Pseudomonadati</taxon>
        <taxon>Bacteroidota</taxon>
        <taxon>Flavobacteriia</taxon>
        <taxon>Flavobacteriales</taxon>
        <taxon>Flavobacteriaceae</taxon>
        <taxon>Salinimicrobium</taxon>
    </lineage>
</organism>
<keyword evidence="6" id="KW-1185">Reference proteome</keyword>
<name>A0ABW5IYK4_9FLAO</name>